<protein>
    <submittedName>
        <fullName evidence="1">Uncharacterized protein</fullName>
    </submittedName>
</protein>
<name>X1HJG0_9ZZZZ</name>
<evidence type="ECO:0000313" key="1">
    <source>
        <dbReference type="EMBL" id="GAH69617.1"/>
    </source>
</evidence>
<proteinExistence type="predicted"/>
<gene>
    <name evidence="1" type="ORF">S03H2_45262</name>
</gene>
<accession>X1HJG0</accession>
<reference evidence="1" key="1">
    <citation type="journal article" date="2014" name="Front. Microbiol.">
        <title>High frequency of phylogenetically diverse reductive dehalogenase-homologous genes in deep subseafloor sedimentary metagenomes.</title>
        <authorList>
            <person name="Kawai M."/>
            <person name="Futagami T."/>
            <person name="Toyoda A."/>
            <person name="Takaki Y."/>
            <person name="Nishi S."/>
            <person name="Hori S."/>
            <person name="Arai W."/>
            <person name="Tsubouchi T."/>
            <person name="Morono Y."/>
            <person name="Uchiyama I."/>
            <person name="Ito T."/>
            <person name="Fujiyama A."/>
            <person name="Inagaki F."/>
            <person name="Takami H."/>
        </authorList>
    </citation>
    <scope>NUCLEOTIDE SEQUENCE</scope>
    <source>
        <strain evidence="1">Expedition CK06-06</strain>
    </source>
</reference>
<comment type="caution">
    <text evidence="1">The sequence shown here is derived from an EMBL/GenBank/DDBJ whole genome shotgun (WGS) entry which is preliminary data.</text>
</comment>
<dbReference type="AlphaFoldDB" id="X1HJG0"/>
<organism evidence="1">
    <name type="scientific">marine sediment metagenome</name>
    <dbReference type="NCBI Taxonomy" id="412755"/>
    <lineage>
        <taxon>unclassified sequences</taxon>
        <taxon>metagenomes</taxon>
        <taxon>ecological metagenomes</taxon>
    </lineage>
</organism>
<dbReference type="EMBL" id="BARU01028353">
    <property type="protein sequence ID" value="GAH69617.1"/>
    <property type="molecule type" value="Genomic_DNA"/>
</dbReference>
<sequence length="85" mass="9572">MIITTWNGKSFDTEKDLNAPERHVLQKLFAWESMVSSLAQFKQKKQEALLKGWNNSGPIQEGMALKVIIKTLEKKVAVRLGTNGT</sequence>